<feature type="compositionally biased region" description="Basic and acidic residues" evidence="1">
    <location>
        <begin position="18"/>
        <end position="51"/>
    </location>
</feature>
<evidence type="ECO:0000313" key="3">
    <source>
        <dbReference type="Proteomes" id="UP000177090"/>
    </source>
</evidence>
<dbReference type="STRING" id="1802440.A2569_01090"/>
<dbReference type="EMBL" id="MHTL01000020">
    <property type="protein sequence ID" value="OHA59869.1"/>
    <property type="molecule type" value="Genomic_DNA"/>
</dbReference>
<comment type="caution">
    <text evidence="2">The sequence shown here is derived from an EMBL/GenBank/DDBJ whole genome shotgun (WGS) entry which is preliminary data.</text>
</comment>
<accession>A0A1G2QID8</accession>
<proteinExistence type="predicted"/>
<reference evidence="2 3" key="1">
    <citation type="journal article" date="2016" name="Nat. Commun.">
        <title>Thousands of microbial genomes shed light on interconnected biogeochemical processes in an aquifer system.</title>
        <authorList>
            <person name="Anantharaman K."/>
            <person name="Brown C.T."/>
            <person name="Hug L.A."/>
            <person name="Sharon I."/>
            <person name="Castelle C.J."/>
            <person name="Probst A.J."/>
            <person name="Thomas B.C."/>
            <person name="Singh A."/>
            <person name="Wilkins M.J."/>
            <person name="Karaoz U."/>
            <person name="Brodie E.L."/>
            <person name="Williams K.H."/>
            <person name="Hubbard S.S."/>
            <person name="Banfield J.F."/>
        </authorList>
    </citation>
    <scope>NUCLEOTIDE SEQUENCE [LARGE SCALE GENOMIC DNA]</scope>
</reference>
<name>A0A1G2QID8_9BACT</name>
<evidence type="ECO:0000256" key="1">
    <source>
        <dbReference type="SAM" id="MobiDB-lite"/>
    </source>
</evidence>
<organism evidence="2 3">
    <name type="scientific">Candidatus Vogelbacteria bacterium RIFOXYD1_FULL_51_18</name>
    <dbReference type="NCBI Taxonomy" id="1802440"/>
    <lineage>
        <taxon>Bacteria</taxon>
        <taxon>Candidatus Vogeliibacteriota</taxon>
    </lineage>
</organism>
<evidence type="ECO:0000313" key="2">
    <source>
        <dbReference type="EMBL" id="OHA59869.1"/>
    </source>
</evidence>
<dbReference type="Proteomes" id="UP000177090">
    <property type="component" value="Unassembled WGS sequence"/>
</dbReference>
<protein>
    <submittedName>
        <fullName evidence="2">Uncharacterized protein</fullName>
    </submittedName>
</protein>
<sequence length="175" mass="20381">MDDHPKKTTDAAADDLDDKLKEARLAMEGTEHAAKREAREKTEAVHSERESIKERLAGISKEKEELELAWITLDEKRASVRQTLMPLIEEEKKIEAQEAALEEKERINVVAEERQRIEKERYETQKKRRAVEEKKWEIENSFTKEEGGLEATAKAYQRLLDEEESLYGKLDALEK</sequence>
<feature type="region of interest" description="Disordered" evidence="1">
    <location>
        <begin position="1"/>
        <end position="51"/>
    </location>
</feature>
<gene>
    <name evidence="2" type="ORF">A2569_01090</name>
</gene>
<dbReference type="AlphaFoldDB" id="A0A1G2QID8"/>